<evidence type="ECO:0008006" key="3">
    <source>
        <dbReference type="Google" id="ProtNLM"/>
    </source>
</evidence>
<dbReference type="EMBL" id="AE017126">
    <property type="protein sequence ID" value="AAQ00671.1"/>
    <property type="molecule type" value="Genomic_DNA"/>
</dbReference>
<dbReference type="STRING" id="167539.Pro_1627"/>
<dbReference type="OrthoDB" id="487334at2"/>
<dbReference type="PATRIC" id="fig|167539.5.peg.1719"/>
<evidence type="ECO:0000313" key="1">
    <source>
        <dbReference type="EMBL" id="AAQ00671.1"/>
    </source>
</evidence>
<keyword evidence="2" id="KW-1185">Reference proteome</keyword>
<organism evidence="1 2">
    <name type="scientific">Prochlorococcus marinus (strain SARG / CCMP1375 / SS120)</name>
    <dbReference type="NCBI Taxonomy" id="167539"/>
    <lineage>
        <taxon>Bacteria</taxon>
        <taxon>Bacillati</taxon>
        <taxon>Cyanobacteriota</taxon>
        <taxon>Cyanophyceae</taxon>
        <taxon>Synechococcales</taxon>
        <taxon>Prochlorococcaceae</taxon>
        <taxon>Prochlorococcus</taxon>
    </lineage>
</organism>
<gene>
    <name evidence="1" type="ordered locus">Pro_1627</name>
</gene>
<protein>
    <recommendedName>
        <fullName evidence="3">DUF3143 domain-containing protein</fullName>
    </recommendedName>
</protein>
<dbReference type="KEGG" id="pma:Pro_1627"/>
<reference evidence="1 2" key="1">
    <citation type="journal article" date="2003" name="Proc. Natl. Acad. Sci. U.S.A.">
        <title>Genome sequence of the cyanobacterium Prochlorococcus marinus SS120, a nearly minimal oxyphototrophic genome.</title>
        <authorList>
            <person name="Dufresne A."/>
            <person name="Salanoubat M."/>
            <person name="Partensky F."/>
            <person name="Artiguenave F."/>
            <person name="Axmann I.M."/>
            <person name="Barbe V."/>
            <person name="Duprat S."/>
            <person name="Galperin M.Y."/>
            <person name="Koonin E.V."/>
            <person name="Le Gall F."/>
            <person name="Makarova K.S."/>
            <person name="Ostrowski M."/>
            <person name="Oztas S."/>
            <person name="Robert C."/>
            <person name="Rogozin I.B."/>
            <person name="Scanlan D.J."/>
            <person name="Tandeau de Marsac N."/>
            <person name="Weissenbach J."/>
            <person name="Wincker P."/>
            <person name="Wolf Y.I."/>
            <person name="Hess W.R."/>
        </authorList>
    </citation>
    <scope>NUCLEOTIDE SEQUENCE [LARGE SCALE GENOMIC DNA]</scope>
    <source>
        <strain evidence="2">SARG / CCMP1375 / SS120</strain>
    </source>
</reference>
<dbReference type="AlphaFoldDB" id="Q7VA40"/>
<dbReference type="EnsemblBacteria" id="AAQ00671">
    <property type="protein sequence ID" value="AAQ00671"/>
    <property type="gene ID" value="Pro_1627"/>
</dbReference>
<dbReference type="eggNOG" id="ENOG5034BGM">
    <property type="taxonomic scope" value="Bacteria"/>
</dbReference>
<proteinExistence type="predicted"/>
<dbReference type="InterPro" id="IPR021489">
    <property type="entry name" value="DUF3143"/>
</dbReference>
<sequence length="88" mass="10012">MSILPSAKTPLNQHSLTALEYWLISLGAEKSSINPCLWRWIMPQWSAEIVIEQDELMVVWSEGEKKSQFGFPYGLPREDVEAALKHGP</sequence>
<dbReference type="Pfam" id="PF11341">
    <property type="entry name" value="DUF3143"/>
    <property type="match status" value="1"/>
</dbReference>
<evidence type="ECO:0000313" key="2">
    <source>
        <dbReference type="Proteomes" id="UP000001420"/>
    </source>
</evidence>
<dbReference type="Proteomes" id="UP000001420">
    <property type="component" value="Chromosome"/>
</dbReference>
<name>Q7VA40_PROMA</name>
<accession>Q7VA40</accession>
<dbReference type="HOGENOM" id="CLU_124655_2_0_3"/>